<keyword evidence="4" id="KW-1185">Reference proteome</keyword>
<gene>
    <name evidence="3" type="ORF">APR41_17340</name>
</gene>
<protein>
    <submittedName>
        <fullName evidence="3">ATPase</fullName>
    </submittedName>
</protein>
<name>A0A2N0TVV9_9FLAO</name>
<comment type="similarity">
    <text evidence="1">Belongs to the AHA1 family.</text>
</comment>
<dbReference type="Proteomes" id="UP000232673">
    <property type="component" value="Unassembled WGS sequence"/>
</dbReference>
<dbReference type="Pfam" id="PF08327">
    <property type="entry name" value="AHSA1"/>
    <property type="match status" value="1"/>
</dbReference>
<evidence type="ECO:0000259" key="2">
    <source>
        <dbReference type="Pfam" id="PF08327"/>
    </source>
</evidence>
<dbReference type="RefSeq" id="WP_079714114.1">
    <property type="nucleotide sequence ID" value="NZ_FUZC01000014.1"/>
</dbReference>
<comment type="caution">
    <text evidence="3">The sequence shown here is derived from an EMBL/GenBank/DDBJ whole genome shotgun (WGS) entry which is preliminary data.</text>
</comment>
<dbReference type="Gene3D" id="3.30.530.20">
    <property type="match status" value="1"/>
</dbReference>
<dbReference type="AlphaFoldDB" id="A0A2N0TVV9"/>
<reference evidence="3 4" key="1">
    <citation type="submission" date="2015-10" db="EMBL/GenBank/DDBJ databases">
        <title>Draft genome sequence of Salegentibacter salinarum KCTC 12975.</title>
        <authorList>
            <person name="Lin W."/>
            <person name="Zheng Q."/>
        </authorList>
    </citation>
    <scope>NUCLEOTIDE SEQUENCE [LARGE SCALE GENOMIC DNA]</scope>
    <source>
        <strain evidence="3 4">KCTC 12975</strain>
    </source>
</reference>
<dbReference type="InterPro" id="IPR013538">
    <property type="entry name" value="ASHA1/2-like_C"/>
</dbReference>
<dbReference type="OrthoDB" id="118413at2"/>
<dbReference type="InterPro" id="IPR023393">
    <property type="entry name" value="START-like_dom_sf"/>
</dbReference>
<dbReference type="SUPFAM" id="SSF55961">
    <property type="entry name" value="Bet v1-like"/>
    <property type="match status" value="1"/>
</dbReference>
<sequence length="155" mass="18045">MEQKTKIKAEEGKQELIITREFSLPVESLFTAYKDKELFEKWMGTNLIDFEFKEYGKYHFETRSPTGDLMFSGKGAFHSLIPNEMIVRTFEMDVFSLPPQLEFLNFNAITGEKSILTMHIIFKSAEIRNELLKKPFAIGLEMAHSRLEDVLNKIN</sequence>
<evidence type="ECO:0000256" key="1">
    <source>
        <dbReference type="ARBA" id="ARBA00006817"/>
    </source>
</evidence>
<dbReference type="STRING" id="447422.SAMN05660903_03102"/>
<proteinExistence type="inferred from homology"/>
<feature type="domain" description="Activator of Hsp90 ATPase homologue 1/2-like C-terminal" evidence="2">
    <location>
        <begin position="24"/>
        <end position="151"/>
    </location>
</feature>
<evidence type="ECO:0000313" key="3">
    <source>
        <dbReference type="EMBL" id="PKD18887.1"/>
    </source>
</evidence>
<evidence type="ECO:0000313" key="4">
    <source>
        <dbReference type="Proteomes" id="UP000232673"/>
    </source>
</evidence>
<accession>A0A2N0TVV9</accession>
<organism evidence="3 4">
    <name type="scientific">Salegentibacter salinarum</name>
    <dbReference type="NCBI Taxonomy" id="447422"/>
    <lineage>
        <taxon>Bacteria</taxon>
        <taxon>Pseudomonadati</taxon>
        <taxon>Bacteroidota</taxon>
        <taxon>Flavobacteriia</taxon>
        <taxon>Flavobacteriales</taxon>
        <taxon>Flavobacteriaceae</taxon>
        <taxon>Salegentibacter</taxon>
    </lineage>
</organism>
<dbReference type="EMBL" id="LKTS01000019">
    <property type="protein sequence ID" value="PKD18887.1"/>
    <property type="molecule type" value="Genomic_DNA"/>
</dbReference>